<dbReference type="EC" id="2.7.13.3" evidence="3"/>
<proteinExistence type="predicted"/>
<keyword evidence="10" id="KW-1133">Transmembrane helix</keyword>
<dbReference type="InterPro" id="IPR036097">
    <property type="entry name" value="HisK_dim/P_sf"/>
</dbReference>
<dbReference type="SUPFAM" id="SSF47384">
    <property type="entry name" value="Homodimeric domain of signal transducing histidine kinase"/>
    <property type="match status" value="1"/>
</dbReference>
<evidence type="ECO:0000256" key="8">
    <source>
        <dbReference type="ARBA" id="ARBA00023012"/>
    </source>
</evidence>
<evidence type="ECO:0000256" key="3">
    <source>
        <dbReference type="ARBA" id="ARBA00012438"/>
    </source>
</evidence>
<keyword evidence="7 13" id="KW-0418">Kinase</keyword>
<protein>
    <recommendedName>
        <fullName evidence="3">histidine kinase</fullName>
        <ecNumber evidence="3">2.7.13.3</ecNumber>
    </recommendedName>
</protein>
<dbReference type="AlphaFoldDB" id="A0A1G7DP19"/>
<evidence type="ECO:0000256" key="6">
    <source>
        <dbReference type="ARBA" id="ARBA00022679"/>
    </source>
</evidence>
<comment type="subcellular location">
    <subcellularLocation>
        <location evidence="2">Cell membrane</location>
        <topology evidence="2">Multi-pass membrane protein</topology>
    </subcellularLocation>
</comment>
<keyword evidence="6" id="KW-0808">Transferase</keyword>
<sequence length="354" mass="37777">MRLRAVLLCVTVAGVAGACTGIPLLLLLDHYSRTGWDRPTAVIGLAIGIFLVSLVVGGLFGVVVARRESRKLSAHLIYLAAAAEQLGAGQTRPRMKPSRIEEIDLVYQEIQRAADRFAGRLSAERQFSADASHQLRTPLASLSMRLEEIQYLSDDAAVSQEATQCLEQIERLTQVIDDLLARSRQESAGTEAVALEPVFAQQKAEWEQAFAAAGRKVEFVAASHGPVLASPSGLSQIIATLVENSLKYGAGTTTVSSKNVGQGAVISVADEGEGVAPEIAEAVFTKGFSTGGSTGIGLPLARDMAESFGGRLELTQKQPPIFTLSLRALPEELDPRRVMPSGGVISVGARRRRY</sequence>
<dbReference type="RefSeq" id="WP_074663156.1">
    <property type="nucleotide sequence ID" value="NZ_FNAU01000012.1"/>
</dbReference>
<evidence type="ECO:0000256" key="5">
    <source>
        <dbReference type="ARBA" id="ARBA00022553"/>
    </source>
</evidence>
<dbReference type="EMBL" id="FNAU01000012">
    <property type="protein sequence ID" value="SDE53241.1"/>
    <property type="molecule type" value="Genomic_DNA"/>
</dbReference>
<dbReference type="PRINTS" id="PR00344">
    <property type="entry name" value="BCTRLSENSOR"/>
</dbReference>
<keyword evidence="5" id="KW-0597">Phosphoprotein</keyword>
<evidence type="ECO:0000313" key="12">
    <source>
        <dbReference type="EMBL" id="MDY5153542.1"/>
    </source>
</evidence>
<dbReference type="Proteomes" id="UP001273799">
    <property type="component" value="Unassembled WGS sequence"/>
</dbReference>
<dbReference type="PROSITE" id="PS51257">
    <property type="entry name" value="PROKAR_LIPOPROTEIN"/>
    <property type="match status" value="1"/>
</dbReference>
<dbReference type="Gene3D" id="3.30.565.10">
    <property type="entry name" value="Histidine kinase-like ATPase, C-terminal domain"/>
    <property type="match status" value="1"/>
</dbReference>
<dbReference type="InterPro" id="IPR003594">
    <property type="entry name" value="HATPase_dom"/>
</dbReference>
<evidence type="ECO:0000256" key="9">
    <source>
        <dbReference type="ARBA" id="ARBA00023026"/>
    </source>
</evidence>
<dbReference type="CDD" id="cd00082">
    <property type="entry name" value="HisKA"/>
    <property type="match status" value="1"/>
</dbReference>
<evidence type="ECO:0000256" key="1">
    <source>
        <dbReference type="ARBA" id="ARBA00000085"/>
    </source>
</evidence>
<dbReference type="InterPro" id="IPR003661">
    <property type="entry name" value="HisK_dim/P_dom"/>
</dbReference>
<dbReference type="Pfam" id="PF02518">
    <property type="entry name" value="HATPase_c"/>
    <property type="match status" value="1"/>
</dbReference>
<evidence type="ECO:0000256" key="10">
    <source>
        <dbReference type="SAM" id="Phobius"/>
    </source>
</evidence>
<dbReference type="SUPFAM" id="SSF55874">
    <property type="entry name" value="ATPase domain of HSP90 chaperone/DNA topoisomerase II/histidine kinase"/>
    <property type="match status" value="1"/>
</dbReference>
<evidence type="ECO:0000256" key="7">
    <source>
        <dbReference type="ARBA" id="ARBA00022777"/>
    </source>
</evidence>
<dbReference type="SMART" id="SM00387">
    <property type="entry name" value="HATPase_c"/>
    <property type="match status" value="1"/>
</dbReference>
<keyword evidence="9" id="KW-0843">Virulence</keyword>
<evidence type="ECO:0000256" key="2">
    <source>
        <dbReference type="ARBA" id="ARBA00004651"/>
    </source>
</evidence>
<dbReference type="GO" id="GO:0005886">
    <property type="term" value="C:plasma membrane"/>
    <property type="evidence" value="ECO:0007669"/>
    <property type="project" value="UniProtKB-SubCell"/>
</dbReference>
<keyword evidence="4" id="KW-1003">Cell membrane</keyword>
<evidence type="ECO:0000259" key="11">
    <source>
        <dbReference type="PROSITE" id="PS50109"/>
    </source>
</evidence>
<dbReference type="InterPro" id="IPR050980">
    <property type="entry name" value="2C_sensor_his_kinase"/>
</dbReference>
<reference evidence="14" key="2">
    <citation type="submission" date="2016-10" db="EMBL/GenBank/DDBJ databases">
        <authorList>
            <person name="Varghese N."/>
        </authorList>
    </citation>
    <scope>NUCLEOTIDE SEQUENCE [LARGE SCALE GENOMIC DNA]</scope>
    <source>
        <strain evidence="14">DSM 20639</strain>
    </source>
</reference>
<dbReference type="GO" id="GO:0000155">
    <property type="term" value="F:phosphorelay sensor kinase activity"/>
    <property type="evidence" value="ECO:0007669"/>
    <property type="project" value="InterPro"/>
</dbReference>
<dbReference type="InterPro" id="IPR004358">
    <property type="entry name" value="Sig_transdc_His_kin-like_C"/>
</dbReference>
<evidence type="ECO:0000313" key="13">
    <source>
        <dbReference type="EMBL" id="SDE53241.1"/>
    </source>
</evidence>
<dbReference type="PANTHER" id="PTHR44936:SF9">
    <property type="entry name" value="SENSOR PROTEIN CREC"/>
    <property type="match status" value="1"/>
</dbReference>
<feature type="transmembrane region" description="Helical" evidence="10">
    <location>
        <begin position="42"/>
        <end position="65"/>
    </location>
</feature>
<keyword evidence="10" id="KW-0472">Membrane</keyword>
<reference evidence="13" key="1">
    <citation type="submission" date="2016-10" db="EMBL/GenBank/DDBJ databases">
        <authorList>
            <person name="de Groot N.N."/>
        </authorList>
    </citation>
    <scope>NUCLEOTIDE SEQUENCE [LARGE SCALE GENOMIC DNA]</scope>
    <source>
        <strain evidence="13">DSM 20639</strain>
    </source>
</reference>
<feature type="domain" description="Histidine kinase" evidence="11">
    <location>
        <begin position="130"/>
        <end position="330"/>
    </location>
</feature>
<evidence type="ECO:0000256" key="4">
    <source>
        <dbReference type="ARBA" id="ARBA00022475"/>
    </source>
</evidence>
<dbReference type="SMART" id="SM00388">
    <property type="entry name" value="HisKA"/>
    <property type="match status" value="1"/>
</dbReference>
<dbReference type="Proteomes" id="UP000182744">
    <property type="component" value="Unassembled WGS sequence"/>
</dbReference>
<keyword evidence="8" id="KW-0902">Two-component regulatory system</keyword>
<reference evidence="12" key="3">
    <citation type="submission" date="2023-10" db="EMBL/GenBank/DDBJ databases">
        <title>Whole Genome based description of the genera Actinobaculum and Actinotignum reveals a complex phylogenetic relationship within the species included in the genus Actinotignum.</title>
        <authorList>
            <person name="Jensen C.S."/>
            <person name="Dargis R."/>
            <person name="Kemp M."/>
            <person name="Christensen J.J."/>
        </authorList>
    </citation>
    <scope>NUCLEOTIDE SEQUENCE</scope>
    <source>
        <strain evidence="12">Actinobaculum_suis_CCUG19206T</strain>
    </source>
</reference>
<dbReference type="InterPro" id="IPR005467">
    <property type="entry name" value="His_kinase_dom"/>
</dbReference>
<gene>
    <name evidence="12" type="ORF">R6G71_05705</name>
    <name evidence="13" type="ORF">SAMN05421878_11230</name>
</gene>
<dbReference type="InterPro" id="IPR036890">
    <property type="entry name" value="HATPase_C_sf"/>
</dbReference>
<dbReference type="PROSITE" id="PS50109">
    <property type="entry name" value="HIS_KIN"/>
    <property type="match status" value="1"/>
</dbReference>
<keyword evidence="14" id="KW-1185">Reference proteome</keyword>
<keyword evidence="10" id="KW-0812">Transmembrane</keyword>
<name>A0A1G7DP19_9ACTO</name>
<dbReference type="Pfam" id="PF00512">
    <property type="entry name" value="HisKA"/>
    <property type="match status" value="1"/>
</dbReference>
<comment type="catalytic activity">
    <reaction evidence="1">
        <text>ATP + protein L-histidine = ADP + protein N-phospho-L-histidine.</text>
        <dbReference type="EC" id="2.7.13.3"/>
    </reaction>
</comment>
<dbReference type="PANTHER" id="PTHR44936">
    <property type="entry name" value="SENSOR PROTEIN CREC"/>
    <property type="match status" value="1"/>
</dbReference>
<organism evidence="13 14">
    <name type="scientific">Actinobaculum suis</name>
    <dbReference type="NCBI Taxonomy" id="1657"/>
    <lineage>
        <taxon>Bacteria</taxon>
        <taxon>Bacillati</taxon>
        <taxon>Actinomycetota</taxon>
        <taxon>Actinomycetes</taxon>
        <taxon>Actinomycetales</taxon>
        <taxon>Actinomycetaceae</taxon>
        <taxon>Actinobaculum</taxon>
    </lineage>
</organism>
<evidence type="ECO:0000313" key="14">
    <source>
        <dbReference type="Proteomes" id="UP000182744"/>
    </source>
</evidence>
<dbReference type="EMBL" id="JAWNFU010000003">
    <property type="protein sequence ID" value="MDY5153542.1"/>
    <property type="molecule type" value="Genomic_DNA"/>
</dbReference>
<dbReference type="Gene3D" id="1.10.287.130">
    <property type="match status" value="1"/>
</dbReference>
<accession>A0A1G7DP19</accession>